<dbReference type="EMBL" id="JAVHNR010000006">
    <property type="protein sequence ID" value="KAK6339984.1"/>
    <property type="molecule type" value="Genomic_DNA"/>
</dbReference>
<protein>
    <submittedName>
        <fullName evidence="2">Uncharacterized protein</fullName>
    </submittedName>
</protein>
<comment type="caution">
    <text evidence="2">The sequence shown here is derived from an EMBL/GenBank/DDBJ whole genome shotgun (WGS) entry which is preliminary data.</text>
</comment>
<keyword evidence="1" id="KW-0732">Signal</keyword>
<organism evidence="2 3">
    <name type="scientific">Orbilia javanica</name>
    <dbReference type="NCBI Taxonomy" id="47235"/>
    <lineage>
        <taxon>Eukaryota</taxon>
        <taxon>Fungi</taxon>
        <taxon>Dikarya</taxon>
        <taxon>Ascomycota</taxon>
        <taxon>Pezizomycotina</taxon>
        <taxon>Orbiliomycetes</taxon>
        <taxon>Orbiliales</taxon>
        <taxon>Orbiliaceae</taxon>
        <taxon>Orbilia</taxon>
    </lineage>
</organism>
<dbReference type="Pfam" id="PF11327">
    <property type="entry name" value="Egh16-like"/>
    <property type="match status" value="1"/>
</dbReference>
<dbReference type="PANTHER" id="PTHR34618:SF1">
    <property type="entry name" value="SECRETED PROTEIN"/>
    <property type="match status" value="1"/>
</dbReference>
<name>A0AAN8MZM6_9PEZI</name>
<evidence type="ECO:0000313" key="3">
    <source>
        <dbReference type="Proteomes" id="UP001313282"/>
    </source>
</evidence>
<keyword evidence="3" id="KW-1185">Reference proteome</keyword>
<dbReference type="AlphaFoldDB" id="A0AAN8MZM6"/>
<gene>
    <name evidence="2" type="ORF">TWF718_009371</name>
</gene>
<reference evidence="2 3" key="1">
    <citation type="submission" date="2019-10" db="EMBL/GenBank/DDBJ databases">
        <authorList>
            <person name="Palmer J.M."/>
        </authorList>
    </citation>
    <scope>NUCLEOTIDE SEQUENCE [LARGE SCALE GENOMIC DNA]</scope>
    <source>
        <strain evidence="2 3">TWF718</strain>
    </source>
</reference>
<accession>A0AAN8MZM6</accession>
<dbReference type="InterPro" id="IPR021476">
    <property type="entry name" value="Egh16-like"/>
</dbReference>
<feature type="chain" id="PRO_5042871738" evidence="1">
    <location>
        <begin position="22"/>
        <end position="360"/>
    </location>
</feature>
<sequence length="360" mass="39919">MHTVFGVAAIALLASIVPVSAHVRILTAYGNNDTRIHSGALGHLYQFPAKDYGSHQHPGQFDVAVFSDPIVPACCASPFKPPKFPRKWMKEGCGANLNTVFNYYAKTRGRELSPPGYNNNPDLMWKHRNYHFFMKYVPEGGYIQTKAETMKYANQGKHPTFCIYIGKMAKATPGGWVEMVTWQVNDDGAGPFRCRIDETGTGTNFGDTWATVVKQPPGEKSKGSINPWTNKQHHLLRVALPKGIKCSAEYGKYKNICMLRCENYAPNGPFGGCMPFQVIYPPDQAEVKPTPSVIVPPPTNEPEPKPDYGDAGYDVGNNNYQDGDYGTDTTYINKREIQKKKTKRGAAARFDKAALDDIVA</sequence>
<evidence type="ECO:0000256" key="1">
    <source>
        <dbReference type="SAM" id="SignalP"/>
    </source>
</evidence>
<dbReference type="Proteomes" id="UP001313282">
    <property type="component" value="Unassembled WGS sequence"/>
</dbReference>
<proteinExistence type="predicted"/>
<feature type="signal peptide" evidence="1">
    <location>
        <begin position="1"/>
        <end position="21"/>
    </location>
</feature>
<dbReference type="PANTHER" id="PTHR34618">
    <property type="entry name" value="SURFACE PROTEIN MAS1, PUTATIVE-RELATED"/>
    <property type="match status" value="1"/>
</dbReference>
<evidence type="ECO:0000313" key="2">
    <source>
        <dbReference type="EMBL" id="KAK6339984.1"/>
    </source>
</evidence>